<dbReference type="Gene3D" id="1.20.930.10">
    <property type="entry name" value="Conserved domain common to transcription factors TFIIS, elongin A, CRSP70"/>
    <property type="match status" value="1"/>
</dbReference>
<evidence type="ECO:0000256" key="2">
    <source>
        <dbReference type="SAM" id="MobiDB-lite"/>
    </source>
</evidence>
<accession>A0ABP9YSP4</accession>
<dbReference type="PROSITE" id="PS50103">
    <property type="entry name" value="ZF_C3H1"/>
    <property type="match status" value="1"/>
</dbReference>
<evidence type="ECO:0000259" key="3">
    <source>
        <dbReference type="PROSITE" id="PS50103"/>
    </source>
</evidence>
<keyword evidence="5" id="KW-1185">Reference proteome</keyword>
<reference evidence="4 5" key="1">
    <citation type="submission" date="2024-04" db="EMBL/GenBank/DDBJ databases">
        <title>genome sequences of Mucor flavus KT1a and Helicostylum pulchrum KT1b strains isolated from the surface of a dry-aged beef.</title>
        <authorList>
            <person name="Toyotome T."/>
            <person name="Hosono M."/>
            <person name="Torimaru M."/>
            <person name="Fukuda K."/>
            <person name="Mikami N."/>
        </authorList>
    </citation>
    <scope>NUCLEOTIDE SEQUENCE [LARGE SCALE GENOMIC DNA]</scope>
    <source>
        <strain evidence="4 5">KT1a</strain>
    </source>
</reference>
<feature type="region of interest" description="Disordered" evidence="2">
    <location>
        <begin position="141"/>
        <end position="170"/>
    </location>
</feature>
<keyword evidence="1" id="KW-0862">Zinc</keyword>
<dbReference type="PANTHER" id="PTHR46557">
    <property type="entry name" value="SERINE/THREONINE-PROTEIN PHOSPHATASE 1 REGULATORY SUBUNIT 10-RELATED"/>
    <property type="match status" value="1"/>
</dbReference>
<dbReference type="Proteomes" id="UP001473302">
    <property type="component" value="Unassembled WGS sequence"/>
</dbReference>
<feature type="compositionally biased region" description="Low complexity" evidence="2">
    <location>
        <begin position="363"/>
        <end position="372"/>
    </location>
</feature>
<evidence type="ECO:0000313" key="4">
    <source>
        <dbReference type="EMBL" id="GAA5809873.1"/>
    </source>
</evidence>
<comment type="caution">
    <text evidence="4">The sequence shown here is derived from an EMBL/GenBank/DDBJ whole genome shotgun (WGS) entry which is preliminary data.</text>
</comment>
<feature type="compositionally biased region" description="Low complexity" evidence="2">
    <location>
        <begin position="514"/>
        <end position="525"/>
    </location>
</feature>
<organism evidence="4 5">
    <name type="scientific">Mucor flavus</name>
    <dbReference type="NCBI Taxonomy" id="439312"/>
    <lineage>
        <taxon>Eukaryota</taxon>
        <taxon>Fungi</taxon>
        <taxon>Fungi incertae sedis</taxon>
        <taxon>Mucoromycota</taxon>
        <taxon>Mucoromycotina</taxon>
        <taxon>Mucoromycetes</taxon>
        <taxon>Mucorales</taxon>
        <taxon>Mucorineae</taxon>
        <taxon>Mucoraceae</taxon>
        <taxon>Mucor</taxon>
    </lineage>
</organism>
<keyword evidence="1" id="KW-0479">Metal-binding</keyword>
<sequence length="550" mass="61137">MYSIPKGADELSIGEHAGLASLTEYQKLLEQVENVESFPINYVEIFFRTKDKSLLTEIGKSRFLAKRIKEVIGKSTDPWQPEVILQILKLLRHVPFDLSNLVDNDLGHAIKNIKKIAISENNKQITDETTNLIKEWKELQTKQGQLSGKRDSPERSSSTSPPTEHKKVRLAIQKEPPARPKAMADMNFFAPSVSTEPKRFRIVRPVYSVDPTAVKEESSSPLIKSVSPTAKKTVRFAEKLFEIREYEKNPEEWTNFDNSDETELNVYDNSEQTPYYNIPTVDWYHPWELNFNTEQNPSLIIPKHVRTIESAAQDTREKTVLAAIYTSAQHIPSSPGEPDEFPDPNIDTRIIPLEDVNSQPTYNNNNNSSSNNIVAPTPTPPTINPEMITPATLSAAAAIAAAMDTTYSLSPQVIQRAPPPPPPPPAPVVQAPVNTSVQPEISNHTVEAMLRNNPGIMQSLKKLSFLAAGNTGAMPQTMSYNQPQFYGGGGGGGNDINRNNRPPQKITKNRGSNRNRGGGPNRNFSNRVCNFFASNEGCRNGASCPFSHEK</sequence>
<dbReference type="EMBL" id="BAABUK010000006">
    <property type="protein sequence ID" value="GAA5809873.1"/>
    <property type="molecule type" value="Genomic_DNA"/>
</dbReference>
<feature type="domain" description="C3H1-type" evidence="3">
    <location>
        <begin position="523"/>
        <end position="550"/>
    </location>
</feature>
<proteinExistence type="predicted"/>
<dbReference type="SUPFAM" id="SSF47676">
    <property type="entry name" value="Conserved domain common to transcription factors TFIIS, elongin A, CRSP70"/>
    <property type="match status" value="1"/>
</dbReference>
<feature type="region of interest" description="Disordered" evidence="2">
    <location>
        <begin position="357"/>
        <end position="379"/>
    </location>
</feature>
<dbReference type="InterPro" id="IPR035441">
    <property type="entry name" value="TFIIS/LEDGF_dom_sf"/>
</dbReference>
<evidence type="ECO:0000313" key="5">
    <source>
        <dbReference type="Proteomes" id="UP001473302"/>
    </source>
</evidence>
<feature type="zinc finger region" description="C3H1-type" evidence="1">
    <location>
        <begin position="523"/>
        <end position="550"/>
    </location>
</feature>
<feature type="region of interest" description="Disordered" evidence="2">
    <location>
        <begin position="481"/>
        <end position="525"/>
    </location>
</feature>
<gene>
    <name evidence="4" type="ORF">MFLAVUS_003288</name>
</gene>
<evidence type="ECO:0000256" key="1">
    <source>
        <dbReference type="PROSITE-ProRule" id="PRU00723"/>
    </source>
</evidence>
<name>A0ABP9YSP4_9FUNG</name>
<dbReference type="InterPro" id="IPR000571">
    <property type="entry name" value="Znf_CCCH"/>
</dbReference>
<dbReference type="PANTHER" id="PTHR46557:SF1">
    <property type="entry name" value="SERINE_THREONINE-PROTEIN PHOSPHATASE 1 REGULATORY SUBUNIT 10"/>
    <property type="match status" value="1"/>
</dbReference>
<protein>
    <recommendedName>
        <fullName evidence="3">C3H1-type domain-containing protein</fullName>
    </recommendedName>
</protein>
<keyword evidence="1" id="KW-0863">Zinc-finger</keyword>